<dbReference type="InterPro" id="IPR013078">
    <property type="entry name" value="His_Pase_superF_clade-1"/>
</dbReference>
<dbReference type="SUPFAM" id="SSF53254">
    <property type="entry name" value="Phosphoglycerate mutase-like"/>
    <property type="match status" value="1"/>
</dbReference>
<dbReference type="SMART" id="SM00855">
    <property type="entry name" value="PGAM"/>
    <property type="match status" value="1"/>
</dbReference>
<dbReference type="PANTHER" id="PTHR48100">
    <property type="entry name" value="BROAD-SPECIFICITY PHOSPHATASE YOR283W-RELATED"/>
    <property type="match status" value="1"/>
</dbReference>
<protein>
    <submittedName>
        <fullName evidence="3">Histidine phosphatase family protein</fullName>
    </submittedName>
</protein>
<feature type="binding site" evidence="2">
    <location>
        <position position="93"/>
    </location>
    <ligand>
        <name>substrate</name>
    </ligand>
</feature>
<dbReference type="InterPro" id="IPR029033">
    <property type="entry name" value="His_PPase_superfam"/>
</dbReference>
<feature type="active site" description="Proton donor/acceptor" evidence="1">
    <location>
        <position position="82"/>
    </location>
</feature>
<evidence type="ECO:0000313" key="4">
    <source>
        <dbReference type="Proteomes" id="UP001431131"/>
    </source>
</evidence>
<evidence type="ECO:0000256" key="1">
    <source>
        <dbReference type="PIRSR" id="PIRSR613078-1"/>
    </source>
</evidence>
<accession>A0AAW5E1Z6</accession>
<reference evidence="3" key="1">
    <citation type="submission" date="2022-02" db="EMBL/GenBank/DDBJ databases">
        <title>Fredinandcohnia quinoae sp. nov. isolated from Chenopodium quinoa seeds.</title>
        <authorList>
            <person name="Saati-Santamaria Z."/>
            <person name="Flores-Felix J.D."/>
            <person name="Igual J.M."/>
            <person name="Velazquez E."/>
            <person name="Garcia-Fraile P."/>
            <person name="Martinez-Molina E."/>
        </authorList>
    </citation>
    <scope>NUCLEOTIDE SEQUENCE</scope>
    <source>
        <strain evidence="3">SECRCQ15</strain>
    </source>
</reference>
<dbReference type="EMBL" id="JAKTTI010000021">
    <property type="protein sequence ID" value="MCH1626368.1"/>
    <property type="molecule type" value="Genomic_DNA"/>
</dbReference>
<sequence>MQLILIRHLPTEWNKKGILQGKQDIAIMDLTEEYNKEIEKNNKIIAKHGPISTVVTSFLNRTQQTAMAHGYYTYQVDPLLNELDFGEFEGRDKSQLIEVHGDKWLYDPKQLILGERLSDFEIRVITFIEKYRNYKNVLIFGHGSWIRACVSYRHYGSIDNMNKIEIKNNELVVLDFSEKLI</sequence>
<organism evidence="3 4">
    <name type="scientific">Fredinandcohnia quinoae</name>
    <dbReference type="NCBI Taxonomy" id="2918902"/>
    <lineage>
        <taxon>Bacteria</taxon>
        <taxon>Bacillati</taxon>
        <taxon>Bacillota</taxon>
        <taxon>Bacilli</taxon>
        <taxon>Bacillales</taxon>
        <taxon>Bacillaceae</taxon>
        <taxon>Fredinandcohnia</taxon>
    </lineage>
</organism>
<feature type="binding site" evidence="2">
    <location>
        <position position="61"/>
    </location>
    <ligand>
        <name>substrate</name>
    </ligand>
</feature>
<proteinExistence type="predicted"/>
<comment type="caution">
    <text evidence="3">The sequence shown here is derived from an EMBL/GenBank/DDBJ whole genome shotgun (WGS) entry which is preliminary data.</text>
</comment>
<keyword evidence="4" id="KW-1185">Reference proteome</keyword>
<dbReference type="GO" id="GO:0016791">
    <property type="term" value="F:phosphatase activity"/>
    <property type="evidence" value="ECO:0007669"/>
    <property type="project" value="TreeGrafter"/>
</dbReference>
<dbReference type="PIRSF" id="PIRSF000709">
    <property type="entry name" value="6PFK_2-Ptase"/>
    <property type="match status" value="1"/>
</dbReference>
<evidence type="ECO:0000256" key="2">
    <source>
        <dbReference type="PIRSR" id="PIRSR613078-2"/>
    </source>
</evidence>
<feature type="active site" description="Tele-phosphohistidine intermediate" evidence="1">
    <location>
        <position position="8"/>
    </location>
</feature>
<dbReference type="Pfam" id="PF00300">
    <property type="entry name" value="His_Phos_1"/>
    <property type="match status" value="1"/>
</dbReference>
<dbReference type="RefSeq" id="WP_240256281.1">
    <property type="nucleotide sequence ID" value="NZ_JAKTTI010000021.1"/>
</dbReference>
<dbReference type="InterPro" id="IPR050275">
    <property type="entry name" value="PGM_Phosphatase"/>
</dbReference>
<feature type="binding site" evidence="2">
    <location>
        <begin position="7"/>
        <end position="14"/>
    </location>
    <ligand>
        <name>substrate</name>
    </ligand>
</feature>
<name>A0AAW5E1Z6_9BACI</name>
<gene>
    <name evidence="3" type="ORF">MJG50_13600</name>
</gene>
<dbReference type="Proteomes" id="UP001431131">
    <property type="component" value="Unassembled WGS sequence"/>
</dbReference>
<dbReference type="CDD" id="cd07067">
    <property type="entry name" value="HP_PGM_like"/>
    <property type="match status" value="1"/>
</dbReference>
<dbReference type="Gene3D" id="3.40.50.1240">
    <property type="entry name" value="Phosphoglycerate mutase-like"/>
    <property type="match status" value="1"/>
</dbReference>
<evidence type="ECO:0000313" key="3">
    <source>
        <dbReference type="EMBL" id="MCH1626368.1"/>
    </source>
</evidence>
<dbReference type="AlphaFoldDB" id="A0AAW5E1Z6"/>